<protein>
    <submittedName>
        <fullName evidence="1">Uncharacterized protein</fullName>
    </submittedName>
</protein>
<evidence type="ECO:0000313" key="1">
    <source>
        <dbReference type="EMBL" id="KAF0896654.1"/>
    </source>
</evidence>
<comment type="caution">
    <text evidence="1">The sequence shown here is derived from an EMBL/GenBank/DDBJ whole genome shotgun (WGS) entry which is preliminary data.</text>
</comment>
<dbReference type="EMBL" id="SPHZ02000010">
    <property type="protein sequence ID" value="KAF0896654.1"/>
    <property type="molecule type" value="Genomic_DNA"/>
</dbReference>
<dbReference type="AlphaFoldDB" id="A0A6G1CA21"/>
<keyword evidence="2" id="KW-1185">Reference proteome</keyword>
<sequence>SGAKTRGIHVGPAASACKKHSTTAAAGKAAVVATRSSYRWWLDPGSDIEVDVATVLAA</sequence>
<organism evidence="1 2">
    <name type="scientific">Oryza meyeriana var. granulata</name>
    <dbReference type="NCBI Taxonomy" id="110450"/>
    <lineage>
        <taxon>Eukaryota</taxon>
        <taxon>Viridiplantae</taxon>
        <taxon>Streptophyta</taxon>
        <taxon>Embryophyta</taxon>
        <taxon>Tracheophyta</taxon>
        <taxon>Spermatophyta</taxon>
        <taxon>Magnoliopsida</taxon>
        <taxon>Liliopsida</taxon>
        <taxon>Poales</taxon>
        <taxon>Poaceae</taxon>
        <taxon>BOP clade</taxon>
        <taxon>Oryzoideae</taxon>
        <taxon>Oryzeae</taxon>
        <taxon>Oryzinae</taxon>
        <taxon>Oryza</taxon>
        <taxon>Oryza meyeriana</taxon>
    </lineage>
</organism>
<feature type="non-terminal residue" evidence="1">
    <location>
        <position position="1"/>
    </location>
</feature>
<dbReference type="Proteomes" id="UP000479710">
    <property type="component" value="Unassembled WGS sequence"/>
</dbReference>
<gene>
    <name evidence="1" type="ORF">E2562_026767</name>
</gene>
<proteinExistence type="predicted"/>
<name>A0A6G1CA21_9ORYZ</name>
<accession>A0A6G1CA21</accession>
<reference evidence="1 2" key="1">
    <citation type="submission" date="2019-11" db="EMBL/GenBank/DDBJ databases">
        <title>Whole genome sequence of Oryza granulata.</title>
        <authorList>
            <person name="Li W."/>
        </authorList>
    </citation>
    <scope>NUCLEOTIDE SEQUENCE [LARGE SCALE GENOMIC DNA]</scope>
    <source>
        <strain evidence="2">cv. Menghai</strain>
        <tissue evidence="1">Leaf</tissue>
    </source>
</reference>
<evidence type="ECO:0000313" key="2">
    <source>
        <dbReference type="Proteomes" id="UP000479710"/>
    </source>
</evidence>